<reference evidence="3" key="1">
    <citation type="submission" date="2017-01" db="EMBL/GenBank/DDBJ databases">
        <authorList>
            <person name="Varghese N."/>
            <person name="Submissions S."/>
        </authorList>
    </citation>
    <scope>NUCLEOTIDE SEQUENCE [LARGE SCALE GENOMIC DNA]</scope>
    <source>
        <strain evidence="3">DSM 29430</strain>
    </source>
</reference>
<dbReference type="EMBL" id="FTOQ01000035">
    <property type="protein sequence ID" value="SIT18789.1"/>
    <property type="molecule type" value="Genomic_DNA"/>
</dbReference>
<sequence length="84" mass="9003">MRSLIVAVFIAAIATPIFADSTTGTVLAFDRQANVIVLTDKTVWSLETLKDVPAELKAGGVIEIDFRSNADNGWDKINAVVIKG</sequence>
<organism evidence="2 3">
    <name type="scientific">Roseivivax lentus</name>
    <dbReference type="NCBI Taxonomy" id="633194"/>
    <lineage>
        <taxon>Bacteria</taxon>
        <taxon>Pseudomonadati</taxon>
        <taxon>Pseudomonadota</taxon>
        <taxon>Alphaproteobacteria</taxon>
        <taxon>Rhodobacterales</taxon>
        <taxon>Roseobacteraceae</taxon>
        <taxon>Roseivivax</taxon>
    </lineage>
</organism>
<accession>A0A1N7Q7Q9</accession>
<name>A0A1N7Q7Q9_9RHOB</name>
<keyword evidence="3" id="KW-1185">Reference proteome</keyword>
<evidence type="ECO:0000256" key="1">
    <source>
        <dbReference type="SAM" id="SignalP"/>
    </source>
</evidence>
<keyword evidence="1" id="KW-0732">Signal</keyword>
<dbReference type="AlphaFoldDB" id="A0A1N7Q7Q9"/>
<evidence type="ECO:0008006" key="4">
    <source>
        <dbReference type="Google" id="ProtNLM"/>
    </source>
</evidence>
<proteinExistence type="predicted"/>
<feature type="chain" id="PRO_5012184915" description="DUF1344 domain-containing protein" evidence="1">
    <location>
        <begin position="20"/>
        <end position="84"/>
    </location>
</feature>
<evidence type="ECO:0000313" key="3">
    <source>
        <dbReference type="Proteomes" id="UP000186684"/>
    </source>
</evidence>
<protein>
    <recommendedName>
        <fullName evidence="4">DUF1344 domain-containing protein</fullName>
    </recommendedName>
</protein>
<dbReference type="Proteomes" id="UP000186684">
    <property type="component" value="Unassembled WGS sequence"/>
</dbReference>
<feature type="signal peptide" evidence="1">
    <location>
        <begin position="1"/>
        <end position="19"/>
    </location>
</feature>
<evidence type="ECO:0000313" key="2">
    <source>
        <dbReference type="EMBL" id="SIT18789.1"/>
    </source>
</evidence>
<dbReference type="OrthoDB" id="7871237at2"/>
<dbReference type="RefSeq" id="WP_076451399.1">
    <property type="nucleotide sequence ID" value="NZ_FTOQ01000035.1"/>
</dbReference>
<gene>
    <name evidence="2" type="ORF">SAMN05421759_1352</name>
</gene>